<evidence type="ECO:0000313" key="1">
    <source>
        <dbReference type="EMBL" id="CAG8456330.1"/>
    </source>
</evidence>
<sequence>MTHLNQRKNPLEVKPKRTNTIPAIATWNCVSSALLLFDKTHPKPCDLQHDDTKRKAVVKVSKLALEEMITILENGPKTKERIMALEVEQRIINDKGMPWYLSLLQSASMTFDSGGNLFPVI</sequence>
<dbReference type="Proteomes" id="UP000789759">
    <property type="component" value="Unassembled WGS sequence"/>
</dbReference>
<keyword evidence="2" id="KW-1185">Reference proteome</keyword>
<reference evidence="1" key="1">
    <citation type="submission" date="2021-06" db="EMBL/GenBank/DDBJ databases">
        <authorList>
            <person name="Kallberg Y."/>
            <person name="Tangrot J."/>
            <person name="Rosling A."/>
        </authorList>
    </citation>
    <scope>NUCLEOTIDE SEQUENCE</scope>
    <source>
        <strain evidence="1">FL966</strain>
    </source>
</reference>
<dbReference type="AlphaFoldDB" id="A0A9N8VMY3"/>
<gene>
    <name evidence="1" type="ORF">CPELLU_LOCUS406</name>
</gene>
<name>A0A9N8VMY3_9GLOM</name>
<dbReference type="EMBL" id="CAJVQA010000112">
    <property type="protein sequence ID" value="CAG8456330.1"/>
    <property type="molecule type" value="Genomic_DNA"/>
</dbReference>
<proteinExistence type="predicted"/>
<evidence type="ECO:0000313" key="2">
    <source>
        <dbReference type="Proteomes" id="UP000789759"/>
    </source>
</evidence>
<organism evidence="1 2">
    <name type="scientific">Cetraspora pellucida</name>
    <dbReference type="NCBI Taxonomy" id="1433469"/>
    <lineage>
        <taxon>Eukaryota</taxon>
        <taxon>Fungi</taxon>
        <taxon>Fungi incertae sedis</taxon>
        <taxon>Mucoromycota</taxon>
        <taxon>Glomeromycotina</taxon>
        <taxon>Glomeromycetes</taxon>
        <taxon>Diversisporales</taxon>
        <taxon>Gigasporaceae</taxon>
        <taxon>Cetraspora</taxon>
    </lineage>
</organism>
<protein>
    <submittedName>
        <fullName evidence="1">4387_t:CDS:1</fullName>
    </submittedName>
</protein>
<dbReference type="OrthoDB" id="10492305at2759"/>
<comment type="caution">
    <text evidence="1">The sequence shown here is derived from an EMBL/GenBank/DDBJ whole genome shotgun (WGS) entry which is preliminary data.</text>
</comment>
<accession>A0A9N8VMY3</accession>